<comment type="function">
    <text evidence="5">Probably involved in the biogenesis of the COX complex.</text>
</comment>
<dbReference type="EMBL" id="GL377585">
    <property type="protein sequence ID" value="EFJ26189.1"/>
    <property type="molecule type" value="Genomic_DNA"/>
</dbReference>
<reference evidence="6 7" key="1">
    <citation type="journal article" date="2011" name="Science">
        <title>The Selaginella genome identifies genetic changes associated with the evolution of vascular plants.</title>
        <authorList>
            <person name="Banks J.A."/>
            <person name="Nishiyama T."/>
            <person name="Hasebe M."/>
            <person name="Bowman J.L."/>
            <person name="Gribskov M."/>
            <person name="dePamphilis C."/>
            <person name="Albert V.A."/>
            <person name="Aono N."/>
            <person name="Aoyama T."/>
            <person name="Ambrose B.A."/>
            <person name="Ashton N.W."/>
            <person name="Axtell M.J."/>
            <person name="Barker E."/>
            <person name="Barker M.S."/>
            <person name="Bennetzen J.L."/>
            <person name="Bonawitz N.D."/>
            <person name="Chapple C."/>
            <person name="Cheng C."/>
            <person name="Correa L.G."/>
            <person name="Dacre M."/>
            <person name="DeBarry J."/>
            <person name="Dreyer I."/>
            <person name="Elias M."/>
            <person name="Engstrom E.M."/>
            <person name="Estelle M."/>
            <person name="Feng L."/>
            <person name="Finet C."/>
            <person name="Floyd S.K."/>
            <person name="Frommer W.B."/>
            <person name="Fujita T."/>
            <person name="Gramzow L."/>
            <person name="Gutensohn M."/>
            <person name="Harholt J."/>
            <person name="Hattori M."/>
            <person name="Heyl A."/>
            <person name="Hirai T."/>
            <person name="Hiwatashi Y."/>
            <person name="Ishikawa M."/>
            <person name="Iwata M."/>
            <person name="Karol K.G."/>
            <person name="Koehler B."/>
            <person name="Kolukisaoglu U."/>
            <person name="Kubo M."/>
            <person name="Kurata T."/>
            <person name="Lalonde S."/>
            <person name="Li K."/>
            <person name="Li Y."/>
            <person name="Litt A."/>
            <person name="Lyons E."/>
            <person name="Manning G."/>
            <person name="Maruyama T."/>
            <person name="Michael T.P."/>
            <person name="Mikami K."/>
            <person name="Miyazaki S."/>
            <person name="Morinaga S."/>
            <person name="Murata T."/>
            <person name="Mueller-Roeber B."/>
            <person name="Nelson D.R."/>
            <person name="Obara M."/>
            <person name="Oguri Y."/>
            <person name="Olmstead R.G."/>
            <person name="Onodera N."/>
            <person name="Petersen B.L."/>
            <person name="Pils B."/>
            <person name="Prigge M."/>
            <person name="Rensing S.A."/>
            <person name="Riano-Pachon D.M."/>
            <person name="Roberts A.W."/>
            <person name="Sato Y."/>
            <person name="Scheller H.V."/>
            <person name="Schulz B."/>
            <person name="Schulz C."/>
            <person name="Shakirov E.V."/>
            <person name="Shibagaki N."/>
            <person name="Shinohara N."/>
            <person name="Shippen D.E."/>
            <person name="Soerensen I."/>
            <person name="Sotooka R."/>
            <person name="Sugimoto N."/>
            <person name="Sugita M."/>
            <person name="Sumikawa N."/>
            <person name="Tanurdzic M."/>
            <person name="Theissen G."/>
            <person name="Ulvskov P."/>
            <person name="Wakazuki S."/>
            <person name="Weng J.K."/>
            <person name="Willats W.W."/>
            <person name="Wipf D."/>
            <person name="Wolf P.G."/>
            <person name="Yang L."/>
            <person name="Zimmer A.D."/>
            <person name="Zhu Q."/>
            <person name="Mitros T."/>
            <person name="Hellsten U."/>
            <person name="Loque D."/>
            <person name="Otillar R."/>
            <person name="Salamov A."/>
            <person name="Schmutz J."/>
            <person name="Shapiro H."/>
            <person name="Lindquist E."/>
            <person name="Lucas S."/>
            <person name="Rokhsar D."/>
            <person name="Grigoriev I.V."/>
        </authorList>
    </citation>
    <scope>NUCLEOTIDE SEQUENCE [LARGE SCALE GENOMIC DNA]</scope>
</reference>
<proteinExistence type="inferred from homology"/>
<evidence type="ECO:0000256" key="3">
    <source>
        <dbReference type="ARBA" id="ARBA00022989"/>
    </source>
</evidence>
<keyword evidence="3" id="KW-1133">Transmembrane helix</keyword>
<evidence type="ECO:0000313" key="6">
    <source>
        <dbReference type="EMBL" id="EFJ26189.1"/>
    </source>
</evidence>
<keyword evidence="5" id="KW-0496">Mitochondrion</keyword>
<dbReference type="CDD" id="cd06662">
    <property type="entry name" value="SURF1"/>
    <property type="match status" value="1"/>
</dbReference>
<name>D8RP27_SELML</name>
<evidence type="ECO:0000256" key="4">
    <source>
        <dbReference type="ARBA" id="ARBA00023136"/>
    </source>
</evidence>
<dbReference type="Pfam" id="PF02104">
    <property type="entry name" value="SURF1"/>
    <property type="match status" value="1"/>
</dbReference>
<dbReference type="PANTHER" id="PTHR23427">
    <property type="entry name" value="SURFEIT LOCUS PROTEIN"/>
    <property type="match status" value="1"/>
</dbReference>
<dbReference type="Proteomes" id="UP000001514">
    <property type="component" value="Unassembled WGS sequence"/>
</dbReference>
<dbReference type="InterPro" id="IPR002994">
    <property type="entry name" value="Surf1/Shy1"/>
</dbReference>
<dbReference type="eggNOG" id="KOG1563">
    <property type="taxonomic scope" value="Eukaryota"/>
</dbReference>
<dbReference type="OMA" id="HRNYALI"/>
<dbReference type="STRING" id="88036.D8RP27"/>
<dbReference type="GO" id="GO:0005743">
    <property type="term" value="C:mitochondrial inner membrane"/>
    <property type="evidence" value="ECO:0007669"/>
    <property type="project" value="UniProtKB-SubCell"/>
</dbReference>
<evidence type="ECO:0000256" key="1">
    <source>
        <dbReference type="ARBA" id="ARBA00004370"/>
    </source>
</evidence>
<evidence type="ECO:0000313" key="7">
    <source>
        <dbReference type="Proteomes" id="UP000001514"/>
    </source>
</evidence>
<dbReference type="InParanoid" id="D8RP27"/>
<dbReference type="Gramene" id="EFJ26189">
    <property type="protein sequence ID" value="EFJ26189"/>
    <property type="gene ID" value="SELMODRAFT_97895"/>
</dbReference>
<gene>
    <name evidence="6" type="ORF">SELMODRAFT_97895</name>
</gene>
<comment type="subcellular location">
    <subcellularLocation>
        <location evidence="1">Membrane</location>
    </subcellularLocation>
    <subcellularLocation>
        <location evidence="5">Mitochondrion inner membrane</location>
        <topology evidence="5">Multi-pass membrane protein</topology>
    </subcellularLocation>
</comment>
<dbReference type="KEGG" id="smo:SELMODRAFT_97895"/>
<comment type="similarity">
    <text evidence="5">Belongs to the SURF1 family.</text>
</comment>
<dbReference type="OrthoDB" id="10040024at2759"/>
<protein>
    <recommendedName>
        <fullName evidence="5">SURF1-like protein</fullName>
    </recommendedName>
</protein>
<keyword evidence="5" id="KW-0999">Mitochondrion inner membrane</keyword>
<sequence length="300" mass="34047">MRSIAATKKKLGLSVVFLFLPCVATFGLGTWQVKRRDWKAELLDYKRKRLEQDPVPLALAMVDDTSSSSNGESALEYRRVVCDGVYDEEKSIFIGPRMKQLFGSSQRGYYLVTPLLPASSSDMQPAVLVNRGWVPAAWREDFEKGVVTPTLDERFHQDKIKTGTWWRTWWKGKPTMEISPAKGAVTVCGVVRKSENPSMFVPLNVPEQGQWFYFDVPAMLKAVGLPENSPYIEAVGSSPGTDDKITFPVPKEIEDFVRTSLMPNDHLTYAFTWYTLSAATTYMAFKRIREKPVKPLKNFR</sequence>
<keyword evidence="7" id="KW-1185">Reference proteome</keyword>
<evidence type="ECO:0000256" key="5">
    <source>
        <dbReference type="RuleBase" id="RU363076"/>
    </source>
</evidence>
<keyword evidence="2" id="KW-0812">Transmembrane</keyword>
<dbReference type="InterPro" id="IPR045214">
    <property type="entry name" value="Surf1/Surf4"/>
</dbReference>
<organism evidence="7">
    <name type="scientific">Selaginella moellendorffii</name>
    <name type="common">Spikemoss</name>
    <dbReference type="NCBI Taxonomy" id="88036"/>
    <lineage>
        <taxon>Eukaryota</taxon>
        <taxon>Viridiplantae</taxon>
        <taxon>Streptophyta</taxon>
        <taxon>Embryophyta</taxon>
        <taxon>Tracheophyta</taxon>
        <taxon>Lycopodiopsida</taxon>
        <taxon>Selaginellales</taxon>
        <taxon>Selaginellaceae</taxon>
        <taxon>Selaginella</taxon>
    </lineage>
</organism>
<keyword evidence="4" id="KW-0472">Membrane</keyword>
<accession>D8RP27</accession>
<dbReference type="PANTHER" id="PTHR23427:SF2">
    <property type="entry name" value="SURFEIT LOCUS PROTEIN 1"/>
    <property type="match status" value="1"/>
</dbReference>
<dbReference type="PROSITE" id="PS50895">
    <property type="entry name" value="SURF1"/>
    <property type="match status" value="1"/>
</dbReference>
<evidence type="ECO:0000256" key="2">
    <source>
        <dbReference type="ARBA" id="ARBA00022692"/>
    </source>
</evidence>
<dbReference type="AlphaFoldDB" id="D8RP27"/>
<dbReference type="FunCoup" id="D8RP27">
    <property type="interactions" value="3700"/>
</dbReference>
<dbReference type="HOGENOM" id="CLU_047737_4_2_1"/>